<dbReference type="EMBL" id="JBHSHP010000018">
    <property type="protein sequence ID" value="MFC4754453.1"/>
    <property type="molecule type" value="Genomic_DNA"/>
</dbReference>
<sequence>MSPSPRVFTLDAVRALFDYADSKVTDERLSDKLAEYTPLLEIANAEPFQPLGETAPATAFNAEWE</sequence>
<dbReference type="Proteomes" id="UP001595836">
    <property type="component" value="Unassembled WGS sequence"/>
</dbReference>
<reference evidence="2" key="1">
    <citation type="journal article" date="2019" name="Int. J. Syst. Evol. Microbiol.">
        <title>The Global Catalogue of Microorganisms (GCM) 10K type strain sequencing project: providing services to taxonomists for standard genome sequencing and annotation.</title>
        <authorList>
            <consortium name="The Broad Institute Genomics Platform"/>
            <consortium name="The Broad Institute Genome Sequencing Center for Infectious Disease"/>
            <person name="Wu L."/>
            <person name="Ma J."/>
        </authorList>
    </citation>
    <scope>NUCLEOTIDE SEQUENCE [LARGE SCALE GENOMIC DNA]</scope>
    <source>
        <strain evidence="2">JCM 11882</strain>
    </source>
</reference>
<evidence type="ECO:0000313" key="2">
    <source>
        <dbReference type="Proteomes" id="UP001595836"/>
    </source>
</evidence>
<dbReference type="RefSeq" id="WP_344992396.1">
    <property type="nucleotide sequence ID" value="NZ_BAABCD010000019.1"/>
</dbReference>
<proteinExistence type="predicted"/>
<organism evidence="1 2">
    <name type="scientific">Dietzia aurantiaca</name>
    <dbReference type="NCBI Taxonomy" id="983873"/>
    <lineage>
        <taxon>Bacteria</taxon>
        <taxon>Bacillati</taxon>
        <taxon>Actinomycetota</taxon>
        <taxon>Actinomycetes</taxon>
        <taxon>Mycobacteriales</taxon>
        <taxon>Dietziaceae</taxon>
        <taxon>Dietzia</taxon>
    </lineage>
</organism>
<gene>
    <name evidence="1" type="ORF">ACFO7U_06655</name>
</gene>
<accession>A0ABV9PSK5</accession>
<protein>
    <submittedName>
        <fullName evidence="1">Uncharacterized protein</fullName>
    </submittedName>
</protein>
<name>A0ABV9PSK5_9ACTN</name>
<comment type="caution">
    <text evidence="1">The sequence shown here is derived from an EMBL/GenBank/DDBJ whole genome shotgun (WGS) entry which is preliminary data.</text>
</comment>
<keyword evidence="2" id="KW-1185">Reference proteome</keyword>
<evidence type="ECO:0000313" key="1">
    <source>
        <dbReference type="EMBL" id="MFC4754453.1"/>
    </source>
</evidence>